<keyword evidence="2" id="KW-0548">Nucleotidyltransferase</keyword>
<dbReference type="RefSeq" id="WP_149615581.1">
    <property type="nucleotide sequence ID" value="NZ_CP043619.1"/>
</dbReference>
<dbReference type="Pfam" id="PF21654">
    <property type="entry name" value="DncV-like_NTFase"/>
    <property type="match status" value="1"/>
</dbReference>
<feature type="domain" description="Cyclic GMP-AMP synthase DncV-like nucleotidyltransferase" evidence="12">
    <location>
        <begin position="53"/>
        <end position="136"/>
    </location>
</feature>
<dbReference type="GO" id="GO:0046872">
    <property type="term" value="F:metal ion binding"/>
    <property type="evidence" value="ECO:0007669"/>
    <property type="project" value="UniProtKB-KW"/>
</dbReference>
<reference evidence="13 14" key="1">
    <citation type="submission" date="2019-09" db="EMBL/GenBank/DDBJ databases">
        <title>Novel bacterium SH-1.</title>
        <authorList>
            <person name="Kim Y.-S."/>
            <person name="Kim K.-H."/>
        </authorList>
    </citation>
    <scope>NUCLEOTIDE SEQUENCE [LARGE SCALE GENOMIC DNA]</scope>
    <source>
        <strain evidence="13 14">SH-1</strain>
        <plasmid evidence="13 14">p1</plasmid>
    </source>
</reference>
<keyword evidence="5" id="KW-0067">ATP-binding</keyword>
<sequence>MYDCSADVRAFHNQEVTLPESERNKMRSRRNSNRVRLDGNLEKDDKPVPYEHVSQGSYQMKTMLRDPNNDYDIDDGAYFEKGALVGERGAYMTSLQARQMVCDAMDDGGFKTPPKVRNNCVRVYYSAGYHVDVPVYRRVEVNGEIWYELAASSGWKRSDARDVSDWYENERADSDDPIQFRRVNRHLKKHAKSRESWKSRNLSGFGISVLVAEQFRADGDREDRALYNTMVAIRNRLKFSTVIDHPVTPGESITSSDPDPAATFFRDRLSDAIAYLDPLFDDDCDRETALKCWDKVFNTTFFSERYQPELEKKSALSAPGIAAGALLGSTAAAAAAVSDTGGGRHA</sequence>
<evidence type="ECO:0000259" key="12">
    <source>
        <dbReference type="Pfam" id="PF21654"/>
    </source>
</evidence>
<dbReference type="AlphaFoldDB" id="A0A5C2H3X9"/>
<evidence type="ECO:0000256" key="8">
    <source>
        <dbReference type="ARBA" id="ARBA00023118"/>
    </source>
</evidence>
<dbReference type="InterPro" id="IPR048445">
    <property type="entry name" value="DncV-like_NTFase"/>
</dbReference>
<keyword evidence="14" id="KW-1185">Reference proteome</keyword>
<evidence type="ECO:0000256" key="6">
    <source>
        <dbReference type="ARBA" id="ARBA00022842"/>
    </source>
</evidence>
<name>A0A5C2H3X9_9RHOB</name>
<evidence type="ECO:0000256" key="7">
    <source>
        <dbReference type="ARBA" id="ARBA00023080"/>
    </source>
</evidence>
<evidence type="ECO:0000256" key="10">
    <source>
        <dbReference type="ARBA" id="ARBA00048304"/>
    </source>
</evidence>
<keyword evidence="7" id="KW-0546">Nucleotide metabolism</keyword>
<keyword evidence="1" id="KW-0808">Transferase</keyword>
<dbReference type="Proteomes" id="UP000237655">
    <property type="component" value="Plasmid p1"/>
</dbReference>
<dbReference type="EMBL" id="CP043619">
    <property type="protein sequence ID" value="QEP30355.1"/>
    <property type="molecule type" value="Genomic_DNA"/>
</dbReference>
<evidence type="ECO:0000313" key="14">
    <source>
        <dbReference type="Proteomes" id="UP000237655"/>
    </source>
</evidence>
<evidence type="ECO:0000256" key="2">
    <source>
        <dbReference type="ARBA" id="ARBA00022695"/>
    </source>
</evidence>
<evidence type="ECO:0000256" key="4">
    <source>
        <dbReference type="ARBA" id="ARBA00022741"/>
    </source>
</evidence>
<evidence type="ECO:0000256" key="3">
    <source>
        <dbReference type="ARBA" id="ARBA00022723"/>
    </source>
</evidence>
<gene>
    <name evidence="13" type="ORF">C6Y53_19180</name>
</gene>
<keyword evidence="8" id="KW-0051">Antiviral defense</keyword>
<dbReference type="GO" id="GO:0009117">
    <property type="term" value="P:nucleotide metabolic process"/>
    <property type="evidence" value="ECO:0007669"/>
    <property type="project" value="UniProtKB-KW"/>
</dbReference>
<dbReference type="GO" id="GO:0005524">
    <property type="term" value="F:ATP binding"/>
    <property type="evidence" value="ECO:0007669"/>
    <property type="project" value="UniProtKB-KW"/>
</dbReference>
<organism evidence="13 14">
    <name type="scientific">Pukyongiella litopenaei</name>
    <dbReference type="NCBI Taxonomy" id="2605946"/>
    <lineage>
        <taxon>Bacteria</taxon>
        <taxon>Pseudomonadati</taxon>
        <taxon>Pseudomonadota</taxon>
        <taxon>Alphaproteobacteria</taxon>
        <taxon>Rhodobacterales</taxon>
        <taxon>Paracoccaceae</taxon>
        <taxon>Pukyongiella</taxon>
    </lineage>
</organism>
<dbReference type="GO" id="GO:0016779">
    <property type="term" value="F:nucleotidyltransferase activity"/>
    <property type="evidence" value="ECO:0007669"/>
    <property type="project" value="UniProtKB-KW"/>
</dbReference>
<keyword evidence="6" id="KW-0460">Magnesium</keyword>
<evidence type="ECO:0000256" key="5">
    <source>
        <dbReference type="ARBA" id="ARBA00022840"/>
    </source>
</evidence>
<evidence type="ECO:0000256" key="9">
    <source>
        <dbReference type="ARBA" id="ARBA00044145"/>
    </source>
</evidence>
<keyword evidence="4" id="KW-0547">Nucleotide-binding</keyword>
<evidence type="ECO:0000256" key="11">
    <source>
        <dbReference type="SAM" id="MobiDB-lite"/>
    </source>
</evidence>
<dbReference type="GO" id="GO:0051607">
    <property type="term" value="P:defense response to virus"/>
    <property type="evidence" value="ECO:0007669"/>
    <property type="project" value="UniProtKB-KW"/>
</dbReference>
<geneLocation type="plasmid" evidence="13 14">
    <name>p1</name>
</geneLocation>
<accession>A0A5C2H3X9</accession>
<feature type="region of interest" description="Disordered" evidence="11">
    <location>
        <begin position="18"/>
        <end position="51"/>
    </location>
</feature>
<feature type="compositionally biased region" description="Basic and acidic residues" evidence="11">
    <location>
        <begin position="35"/>
        <end position="49"/>
    </location>
</feature>
<proteinExistence type="predicted"/>
<evidence type="ECO:0000256" key="1">
    <source>
        <dbReference type="ARBA" id="ARBA00022679"/>
    </source>
</evidence>
<evidence type="ECO:0000313" key="13">
    <source>
        <dbReference type="EMBL" id="QEP30355.1"/>
    </source>
</evidence>
<keyword evidence="3" id="KW-0479">Metal-binding</keyword>
<keyword evidence="13" id="KW-0614">Plasmid</keyword>
<dbReference type="KEGG" id="thas:C6Y53_19180"/>
<comment type="catalytic activity">
    <reaction evidence="10">
        <text>GTP + ATP = 3',3'-cGAMP + 2 diphosphate</text>
        <dbReference type="Rhea" id="RHEA:35647"/>
        <dbReference type="ChEBI" id="CHEBI:30616"/>
        <dbReference type="ChEBI" id="CHEBI:33019"/>
        <dbReference type="ChEBI" id="CHEBI:37565"/>
        <dbReference type="ChEBI" id="CHEBI:71501"/>
    </reaction>
    <physiologicalReaction direction="left-to-right" evidence="10">
        <dbReference type="Rhea" id="RHEA:35648"/>
    </physiologicalReaction>
</comment>
<protein>
    <recommendedName>
        <fullName evidence="9">Cyclic GMP-AMP synthase</fullName>
    </recommendedName>
</protein>